<dbReference type="RefSeq" id="WP_100849400.1">
    <property type="nucleotide sequence ID" value="NZ_BMJF01000001.1"/>
</dbReference>
<organism evidence="2 3">
    <name type="scientific">Dickeya fangzhongdai</name>
    <dbReference type="NCBI Taxonomy" id="1778540"/>
    <lineage>
        <taxon>Bacteria</taxon>
        <taxon>Pseudomonadati</taxon>
        <taxon>Pseudomonadota</taxon>
        <taxon>Gammaproteobacteria</taxon>
        <taxon>Enterobacterales</taxon>
        <taxon>Pectobacteriaceae</taxon>
        <taxon>Dickeya</taxon>
    </lineage>
</organism>
<keyword evidence="3" id="KW-1185">Reference proteome</keyword>
<proteinExistence type="predicted"/>
<name>A0A2K8QM80_9GAMM</name>
<dbReference type="Proteomes" id="UP000231901">
    <property type="component" value="Chromosome"/>
</dbReference>
<evidence type="ECO:0000313" key="2">
    <source>
        <dbReference type="EMBL" id="ATZ94165.1"/>
    </source>
</evidence>
<protein>
    <submittedName>
        <fullName evidence="2">Uncharacterized protein</fullName>
    </submittedName>
</protein>
<dbReference type="GeneID" id="66564549"/>
<sequence length="177" mass="19060">MNRPHTPLLALALSLLSLTVSAADGYKNLKFGASAAAIRQQANCSLRGPEMIMGQTVYICPDFSFADKKTQAIFSFNNDKFNRLAISITLADVPSVVEGLKSKYGMTVPLSASDVNTFMNTPNSRVTARFDKNNITLVFDNGIDSQKNIYLVYNAENSVSAGPTAAPATKGITKDDL</sequence>
<dbReference type="EMBL" id="CP025003">
    <property type="protein sequence ID" value="ATZ94165.1"/>
    <property type="molecule type" value="Genomic_DNA"/>
</dbReference>
<evidence type="ECO:0000256" key="1">
    <source>
        <dbReference type="SAM" id="SignalP"/>
    </source>
</evidence>
<feature type="signal peptide" evidence="1">
    <location>
        <begin position="1"/>
        <end position="22"/>
    </location>
</feature>
<feature type="chain" id="PRO_5014784781" evidence="1">
    <location>
        <begin position="23"/>
        <end position="177"/>
    </location>
</feature>
<accession>A0A2K8QM80</accession>
<gene>
    <name evidence="2" type="ORF">CVE23_09420</name>
</gene>
<dbReference type="KEGG" id="dfn:CVE23_09420"/>
<evidence type="ECO:0000313" key="3">
    <source>
        <dbReference type="Proteomes" id="UP000231901"/>
    </source>
</evidence>
<dbReference type="AlphaFoldDB" id="A0A2K8QM80"/>
<reference evidence="3" key="1">
    <citation type="journal article" date="2018" name="Genome Announc.">
        <title>Complete genome sequence of a Dickeya fangzhongdai type strain causing bleeding canker of pear tree trunks.</title>
        <authorList>
            <person name="Zhao Y."/>
            <person name="Tian Y."/>
            <person name="Li X."/>
            <person name="Hu B."/>
        </authorList>
    </citation>
    <scope>NUCLEOTIDE SEQUENCE [LARGE SCALE GENOMIC DNA]</scope>
    <source>
        <strain evidence="3">DSM 101947</strain>
    </source>
</reference>
<keyword evidence="1" id="KW-0732">Signal</keyword>